<reference evidence="1 2" key="1">
    <citation type="journal article" date="2024" name="Commun. Biol.">
        <title>Comparative genomic analysis of thermophilic fungi reveals convergent evolutionary adaptations and gene losses.</title>
        <authorList>
            <person name="Steindorff A.S."/>
            <person name="Aguilar-Pontes M.V."/>
            <person name="Robinson A.J."/>
            <person name="Andreopoulos B."/>
            <person name="LaButti K."/>
            <person name="Kuo A."/>
            <person name="Mondo S."/>
            <person name="Riley R."/>
            <person name="Otillar R."/>
            <person name="Haridas S."/>
            <person name="Lipzen A."/>
            <person name="Grimwood J."/>
            <person name="Schmutz J."/>
            <person name="Clum A."/>
            <person name="Reid I.D."/>
            <person name="Moisan M.C."/>
            <person name="Butler G."/>
            <person name="Nguyen T.T.M."/>
            <person name="Dewar K."/>
            <person name="Conant G."/>
            <person name="Drula E."/>
            <person name="Henrissat B."/>
            <person name="Hansel C."/>
            <person name="Singer S."/>
            <person name="Hutchinson M.I."/>
            <person name="de Vries R.P."/>
            <person name="Natvig D.O."/>
            <person name="Powell A.J."/>
            <person name="Tsang A."/>
            <person name="Grigoriev I.V."/>
        </authorList>
    </citation>
    <scope>NUCLEOTIDE SEQUENCE [LARGE SCALE GENOMIC DNA]</scope>
    <source>
        <strain evidence="1 2">CBS 620.91</strain>
    </source>
</reference>
<gene>
    <name evidence="1" type="ORF">VTJ49DRAFT_5975</name>
</gene>
<protein>
    <submittedName>
        <fullName evidence="1">Uncharacterized protein</fullName>
    </submittedName>
</protein>
<organism evidence="1 2">
    <name type="scientific">Humicola insolens</name>
    <name type="common">Soft-rot fungus</name>
    <dbReference type="NCBI Taxonomy" id="85995"/>
    <lineage>
        <taxon>Eukaryota</taxon>
        <taxon>Fungi</taxon>
        <taxon>Dikarya</taxon>
        <taxon>Ascomycota</taxon>
        <taxon>Pezizomycotina</taxon>
        <taxon>Sordariomycetes</taxon>
        <taxon>Sordariomycetidae</taxon>
        <taxon>Sordariales</taxon>
        <taxon>Chaetomiaceae</taxon>
        <taxon>Mycothermus</taxon>
    </lineage>
</organism>
<evidence type="ECO:0000313" key="1">
    <source>
        <dbReference type="EMBL" id="KAL1835846.1"/>
    </source>
</evidence>
<name>A0ABR3V389_HUMIN</name>
<proteinExistence type="predicted"/>
<sequence length="687" mass="76201">MPPASLTIPPFRNFEWRNALQKIKIPSSPAVTVAHVQTDYSAPWMAQFMLRQLRGQVVSREDAWNVVYVLPNQAAVDIASEFYGKDVTDNVTTLVRTYCDLIADCGSSKEYLERAIVIIDTNFGQTSATAVAAAAKLLDHWADKKVLGTAVALSPEEDLLWDDESIRARLSTEVTRVLLGPAAQYDLLPMSVPSMRNRDIIDAIVLAVEESRNRDWKSDMIFVACLAPQQLAHDLSQLNVPDMTGIPTKMVVMGTDNSRETLTKALQDETPANIVLVDPCLRFLPALPKPPSHVVLPCKWRVSWWDERSLMATEFERPCNIRFAALAAGLGQTVYRDDVTVIYATETAVGDSPRPRNLLPPAWGRYGAETMLCLVRILGERSSLADLCVAFPAHHLRTNEILESLVRGGLVRFVDGPPPWPRDARIKFADGFAREVFTNDLVESQLIAAMPDYPPQVKMTLGLIASILHVGIERIVQNKATFGGKTLQQLEKVCPRPWSRLMSKGRLWAVAGLVATRHLQMASQPEASDRIADTNLVIASPEFTALEQRFRAIGERTNITASHRTLASLPDDLKEQDELNIDMVLVKALIGTLSGVVDQPDGTLQLLGVATGLPIRYSSRCGWGDGLVTTDTLCMGLYVGLNRAGEEFRTDWLILVQPEAMVSVLESLFPGVPEEEWQRRLTSNYPW</sequence>
<accession>A0ABR3V389</accession>
<comment type="caution">
    <text evidence="1">The sequence shown here is derived from an EMBL/GenBank/DDBJ whole genome shotgun (WGS) entry which is preliminary data.</text>
</comment>
<keyword evidence="2" id="KW-1185">Reference proteome</keyword>
<dbReference type="EMBL" id="JAZGSY010000525">
    <property type="protein sequence ID" value="KAL1835846.1"/>
    <property type="molecule type" value="Genomic_DNA"/>
</dbReference>
<dbReference type="Proteomes" id="UP001583172">
    <property type="component" value="Unassembled WGS sequence"/>
</dbReference>
<evidence type="ECO:0000313" key="2">
    <source>
        <dbReference type="Proteomes" id="UP001583172"/>
    </source>
</evidence>